<dbReference type="EC" id="3.1.26.5" evidence="6 7"/>
<evidence type="ECO:0000256" key="2">
    <source>
        <dbReference type="ARBA" id="ARBA00022722"/>
    </source>
</evidence>
<dbReference type="InterPro" id="IPR014721">
    <property type="entry name" value="Ribsml_uS5_D2-typ_fold_subgr"/>
</dbReference>
<keyword evidence="3 6" id="KW-0255">Endonuclease</keyword>
<dbReference type="GO" id="GO:0030677">
    <property type="term" value="C:ribonuclease P complex"/>
    <property type="evidence" value="ECO:0007669"/>
    <property type="project" value="TreeGrafter"/>
</dbReference>
<evidence type="ECO:0000256" key="3">
    <source>
        <dbReference type="ARBA" id="ARBA00022759"/>
    </source>
</evidence>
<keyword evidence="9" id="KW-1185">Reference proteome</keyword>
<comment type="similarity">
    <text evidence="6">Belongs to the RnpA family.</text>
</comment>
<evidence type="ECO:0000256" key="1">
    <source>
        <dbReference type="ARBA" id="ARBA00022694"/>
    </source>
</evidence>
<dbReference type="Pfam" id="PF00825">
    <property type="entry name" value="Ribonuclease_P"/>
    <property type="match status" value="1"/>
</dbReference>
<dbReference type="EMBL" id="SLXT01000014">
    <property type="protein sequence ID" value="TCP63905.1"/>
    <property type="molecule type" value="Genomic_DNA"/>
</dbReference>
<dbReference type="GO" id="GO:0042781">
    <property type="term" value="F:3'-tRNA processing endoribonuclease activity"/>
    <property type="evidence" value="ECO:0007669"/>
    <property type="project" value="TreeGrafter"/>
</dbReference>
<evidence type="ECO:0000256" key="6">
    <source>
        <dbReference type="HAMAP-Rule" id="MF_00227"/>
    </source>
</evidence>
<evidence type="ECO:0000256" key="4">
    <source>
        <dbReference type="ARBA" id="ARBA00022801"/>
    </source>
</evidence>
<dbReference type="SUPFAM" id="SSF54211">
    <property type="entry name" value="Ribosomal protein S5 domain 2-like"/>
    <property type="match status" value="1"/>
</dbReference>
<dbReference type="HAMAP" id="MF_00227">
    <property type="entry name" value="RNase_P"/>
    <property type="match status" value="1"/>
</dbReference>
<keyword evidence="4 6" id="KW-0378">Hydrolase</keyword>
<evidence type="ECO:0000313" key="8">
    <source>
        <dbReference type="EMBL" id="TCP63905.1"/>
    </source>
</evidence>
<evidence type="ECO:0000256" key="7">
    <source>
        <dbReference type="NCBIfam" id="TIGR00188"/>
    </source>
</evidence>
<reference evidence="8 9" key="1">
    <citation type="submission" date="2019-03" db="EMBL/GenBank/DDBJ databases">
        <title>Genomic Encyclopedia of Type Strains, Phase IV (KMG-IV): sequencing the most valuable type-strain genomes for metagenomic binning, comparative biology and taxonomic classification.</title>
        <authorList>
            <person name="Goeker M."/>
        </authorList>
    </citation>
    <scope>NUCLEOTIDE SEQUENCE [LARGE SCALE GENOMIC DNA]</scope>
    <source>
        <strain evidence="8 9">DSM 11170</strain>
    </source>
</reference>
<protein>
    <recommendedName>
        <fullName evidence="6 7">Ribonuclease P protein component</fullName>
        <shortName evidence="6">RNase P protein</shortName>
        <shortName evidence="6">RNaseP protein</shortName>
        <ecNumber evidence="6 7">3.1.26.5</ecNumber>
    </recommendedName>
    <alternativeName>
        <fullName evidence="6">Protein C5</fullName>
    </alternativeName>
</protein>
<dbReference type="InterPro" id="IPR000100">
    <property type="entry name" value="RNase_P"/>
</dbReference>
<keyword evidence="5 6" id="KW-0694">RNA-binding</keyword>
<dbReference type="Proteomes" id="UP000294813">
    <property type="component" value="Unassembled WGS sequence"/>
</dbReference>
<dbReference type="GO" id="GO:0004526">
    <property type="term" value="F:ribonuclease P activity"/>
    <property type="evidence" value="ECO:0007669"/>
    <property type="project" value="UniProtKB-UniRule"/>
</dbReference>
<dbReference type="InterPro" id="IPR020568">
    <property type="entry name" value="Ribosomal_Su5_D2-typ_SF"/>
</dbReference>
<keyword evidence="2 6" id="KW-0540">Nuclease</keyword>
<dbReference type="PANTHER" id="PTHR33992:SF1">
    <property type="entry name" value="RIBONUCLEASE P PROTEIN COMPONENT"/>
    <property type="match status" value="1"/>
</dbReference>
<comment type="catalytic activity">
    <reaction evidence="6">
        <text>Endonucleolytic cleavage of RNA, removing 5'-extranucleotides from tRNA precursor.</text>
        <dbReference type="EC" id="3.1.26.5"/>
    </reaction>
</comment>
<evidence type="ECO:0000256" key="5">
    <source>
        <dbReference type="ARBA" id="ARBA00022884"/>
    </source>
</evidence>
<dbReference type="NCBIfam" id="TIGR00188">
    <property type="entry name" value="rnpA"/>
    <property type="match status" value="1"/>
</dbReference>
<comment type="subunit">
    <text evidence="6">Consists of a catalytic RNA component (M1 or rnpB) and a protein subunit.</text>
</comment>
<comment type="caution">
    <text evidence="8">The sequence shown here is derived from an EMBL/GenBank/DDBJ whole genome shotgun (WGS) entry which is preliminary data.</text>
</comment>
<accession>A0A4R2RXQ8</accession>
<name>A0A4R2RXQ8_9FIRM</name>
<proteinExistence type="inferred from homology"/>
<organism evidence="8 9">
    <name type="scientific">Heliophilum fasciatum</name>
    <dbReference type="NCBI Taxonomy" id="35700"/>
    <lineage>
        <taxon>Bacteria</taxon>
        <taxon>Bacillati</taxon>
        <taxon>Bacillota</taxon>
        <taxon>Clostridia</taxon>
        <taxon>Eubacteriales</taxon>
        <taxon>Heliobacteriaceae</taxon>
        <taxon>Heliophilum</taxon>
    </lineage>
</organism>
<dbReference type="GO" id="GO:0001682">
    <property type="term" value="P:tRNA 5'-leader removal"/>
    <property type="evidence" value="ECO:0007669"/>
    <property type="project" value="UniProtKB-UniRule"/>
</dbReference>
<evidence type="ECO:0000313" key="9">
    <source>
        <dbReference type="Proteomes" id="UP000294813"/>
    </source>
</evidence>
<gene>
    <name evidence="6" type="primary">rnpA</name>
    <name evidence="8" type="ORF">EDD73_11453</name>
</gene>
<dbReference type="Gene3D" id="3.30.230.10">
    <property type="match status" value="1"/>
</dbReference>
<comment type="function">
    <text evidence="6">RNaseP catalyzes the removal of the 5'-leader sequence from pre-tRNA to produce the mature 5'-terminus. It can also cleave other RNA substrates such as 4.5S RNA. The protein component plays an auxiliary but essential role in vivo by binding to the 5'-leader sequence and broadening the substrate specificity of the ribozyme.</text>
</comment>
<sequence length="130" mass="15174">MLPRTFRLRRNQDFQKVYQRGQSIGGRYVVLYRLHHQGTAISSKVKDKIGFSPALGQRFGFSVSSKVGNAVTRNYIKRVFRAICRRHAPHIAKNHDIILIARHKIKGIHFEQVEQDIVRLLKRGKLWVED</sequence>
<keyword evidence="1 6" id="KW-0819">tRNA processing</keyword>
<dbReference type="PANTHER" id="PTHR33992">
    <property type="entry name" value="RIBONUCLEASE P PROTEIN COMPONENT"/>
    <property type="match status" value="1"/>
</dbReference>
<dbReference type="AlphaFoldDB" id="A0A4R2RXQ8"/>
<dbReference type="GO" id="GO:0000049">
    <property type="term" value="F:tRNA binding"/>
    <property type="evidence" value="ECO:0007669"/>
    <property type="project" value="UniProtKB-UniRule"/>
</dbReference>